<dbReference type="PANTHER" id="PTHR13878">
    <property type="entry name" value="GULONOLACTONE OXIDASE"/>
    <property type="match status" value="1"/>
</dbReference>
<dbReference type="Gene3D" id="3.30.465.10">
    <property type="match status" value="2"/>
</dbReference>
<dbReference type="GO" id="GO:0071949">
    <property type="term" value="F:FAD binding"/>
    <property type="evidence" value="ECO:0007669"/>
    <property type="project" value="InterPro"/>
</dbReference>
<dbReference type="InterPro" id="IPR036318">
    <property type="entry name" value="FAD-bd_PCMH-like_sf"/>
</dbReference>
<dbReference type="SUPFAM" id="SSF56176">
    <property type="entry name" value="FAD-binding/transporter-associated domain-like"/>
    <property type="match status" value="1"/>
</dbReference>
<feature type="domain" description="FAD-binding PCMH-type" evidence="4">
    <location>
        <begin position="109"/>
        <end position="290"/>
    </location>
</feature>
<dbReference type="Pfam" id="PF01565">
    <property type="entry name" value="FAD_binding_4"/>
    <property type="match status" value="1"/>
</dbReference>
<evidence type="ECO:0000256" key="1">
    <source>
        <dbReference type="ARBA" id="ARBA00005466"/>
    </source>
</evidence>
<gene>
    <name evidence="5" type="ORF">BDV98DRAFT_608045</name>
</gene>
<protein>
    <recommendedName>
        <fullName evidence="4">FAD-binding PCMH-type domain-containing protein</fullName>
    </recommendedName>
</protein>
<keyword evidence="6" id="KW-1185">Reference proteome</keyword>
<proteinExistence type="inferred from homology"/>
<name>A0A5C3Q469_9AGAR</name>
<dbReference type="InterPro" id="IPR050432">
    <property type="entry name" value="FAD-linked_Oxidoreductases_BP"/>
</dbReference>
<organism evidence="5 6">
    <name type="scientific">Pterulicium gracile</name>
    <dbReference type="NCBI Taxonomy" id="1884261"/>
    <lineage>
        <taxon>Eukaryota</taxon>
        <taxon>Fungi</taxon>
        <taxon>Dikarya</taxon>
        <taxon>Basidiomycota</taxon>
        <taxon>Agaricomycotina</taxon>
        <taxon>Agaricomycetes</taxon>
        <taxon>Agaricomycetidae</taxon>
        <taxon>Agaricales</taxon>
        <taxon>Pleurotineae</taxon>
        <taxon>Pterulaceae</taxon>
        <taxon>Pterulicium</taxon>
    </lineage>
</organism>
<dbReference type="InterPro" id="IPR016169">
    <property type="entry name" value="FAD-bd_PCMH_sub2"/>
</dbReference>
<keyword evidence="2" id="KW-0560">Oxidoreductase</keyword>
<evidence type="ECO:0000313" key="6">
    <source>
        <dbReference type="Proteomes" id="UP000305067"/>
    </source>
</evidence>
<dbReference type="InterPro" id="IPR016166">
    <property type="entry name" value="FAD-bd_PCMH"/>
</dbReference>
<dbReference type="PANTHER" id="PTHR13878:SF91">
    <property type="entry name" value="FAD BINDING DOMAIN PROTEIN (AFU_ORTHOLOGUE AFUA_6G12070)-RELATED"/>
    <property type="match status" value="1"/>
</dbReference>
<evidence type="ECO:0000259" key="4">
    <source>
        <dbReference type="PROSITE" id="PS51387"/>
    </source>
</evidence>
<accession>A0A5C3Q469</accession>
<dbReference type="GO" id="GO:0016491">
    <property type="term" value="F:oxidoreductase activity"/>
    <property type="evidence" value="ECO:0007669"/>
    <property type="project" value="UniProtKB-KW"/>
</dbReference>
<comment type="similarity">
    <text evidence="1">Belongs to the oxygen-dependent FAD-linked oxidoreductase family.</text>
</comment>
<dbReference type="OrthoDB" id="9983560at2759"/>
<dbReference type="InterPro" id="IPR006094">
    <property type="entry name" value="Oxid_FAD_bind_N"/>
</dbReference>
<evidence type="ECO:0000313" key="5">
    <source>
        <dbReference type="EMBL" id="TFK96752.1"/>
    </source>
</evidence>
<dbReference type="PROSITE" id="PS51387">
    <property type="entry name" value="FAD_PCMH"/>
    <property type="match status" value="1"/>
</dbReference>
<dbReference type="Proteomes" id="UP000305067">
    <property type="component" value="Unassembled WGS sequence"/>
</dbReference>
<keyword evidence="3" id="KW-0732">Signal</keyword>
<dbReference type="InterPro" id="IPR012951">
    <property type="entry name" value="BBE"/>
</dbReference>
<dbReference type="Pfam" id="PF08031">
    <property type="entry name" value="BBE"/>
    <property type="match status" value="1"/>
</dbReference>
<feature type="signal peptide" evidence="3">
    <location>
        <begin position="1"/>
        <end position="21"/>
    </location>
</feature>
<evidence type="ECO:0000256" key="2">
    <source>
        <dbReference type="ARBA" id="ARBA00023002"/>
    </source>
</evidence>
<evidence type="ECO:0000256" key="3">
    <source>
        <dbReference type="SAM" id="SignalP"/>
    </source>
</evidence>
<dbReference type="STRING" id="1884261.A0A5C3Q469"/>
<dbReference type="AlphaFoldDB" id="A0A5C3Q469"/>
<sequence>MWAGLSVSSVLLLATAARSQAVPFEAVRAIFGDAVSQQEPFSAPCFQDWESAECVAVRTNYLSAAFRSNVPSSQVHTQWETCQTTGEQCLLDATNSNNRLAVNQTTCANGSVPDYFVDVSDYTQVQKAFKFSRDTGVPIVVKNTGHDYLGRSSGRGSLSLWTHNMKQMAFHRDFKPEKGDKTYATAITVGAGVQFSEFYAFADANNVTVLGGAEASVGASGGWVLGGGHGPLANTFGMAADRALQFKVVTPDGQYRTVNAAQHSDLFFALRGGGSGYAVILETTYLATPAVAIQAIFLSFSATLDTTRQLWSVVIDNGLKWSEESWGGFANDGAFIYINPVINATRAVESMKPMADFAERLKAAGVANVALTQTTFPNFLSWYKVFSAANKAAQGVNMPEASRLIPKSSFATAKSRAELLAAYEAAYKITPGFLILAATPASYAGDGLTSMTPAWRNSVFHNTWVARWDWNATRAEKVATYRKVSEAADYVRKITPDASYTNEADVYEPNYKVAHWGPNYNKLLAIKKKYDPKGLLDCWHCVGFDASSPRYSCWFTEAEVKGRR</sequence>
<feature type="chain" id="PRO_5023121053" description="FAD-binding PCMH-type domain-containing protein" evidence="3">
    <location>
        <begin position="22"/>
        <end position="564"/>
    </location>
</feature>
<dbReference type="EMBL" id="ML178855">
    <property type="protein sequence ID" value="TFK96752.1"/>
    <property type="molecule type" value="Genomic_DNA"/>
</dbReference>
<reference evidence="5 6" key="1">
    <citation type="journal article" date="2019" name="Nat. Ecol. Evol.">
        <title>Megaphylogeny resolves global patterns of mushroom evolution.</title>
        <authorList>
            <person name="Varga T."/>
            <person name="Krizsan K."/>
            <person name="Foldi C."/>
            <person name="Dima B."/>
            <person name="Sanchez-Garcia M."/>
            <person name="Sanchez-Ramirez S."/>
            <person name="Szollosi G.J."/>
            <person name="Szarkandi J.G."/>
            <person name="Papp V."/>
            <person name="Albert L."/>
            <person name="Andreopoulos W."/>
            <person name="Angelini C."/>
            <person name="Antonin V."/>
            <person name="Barry K.W."/>
            <person name="Bougher N.L."/>
            <person name="Buchanan P."/>
            <person name="Buyck B."/>
            <person name="Bense V."/>
            <person name="Catcheside P."/>
            <person name="Chovatia M."/>
            <person name="Cooper J."/>
            <person name="Damon W."/>
            <person name="Desjardin D."/>
            <person name="Finy P."/>
            <person name="Geml J."/>
            <person name="Haridas S."/>
            <person name="Hughes K."/>
            <person name="Justo A."/>
            <person name="Karasinski D."/>
            <person name="Kautmanova I."/>
            <person name="Kiss B."/>
            <person name="Kocsube S."/>
            <person name="Kotiranta H."/>
            <person name="LaButti K.M."/>
            <person name="Lechner B.E."/>
            <person name="Liimatainen K."/>
            <person name="Lipzen A."/>
            <person name="Lukacs Z."/>
            <person name="Mihaltcheva S."/>
            <person name="Morgado L.N."/>
            <person name="Niskanen T."/>
            <person name="Noordeloos M.E."/>
            <person name="Ohm R.A."/>
            <person name="Ortiz-Santana B."/>
            <person name="Ovrebo C."/>
            <person name="Racz N."/>
            <person name="Riley R."/>
            <person name="Savchenko A."/>
            <person name="Shiryaev A."/>
            <person name="Soop K."/>
            <person name="Spirin V."/>
            <person name="Szebenyi C."/>
            <person name="Tomsovsky M."/>
            <person name="Tulloss R.E."/>
            <person name="Uehling J."/>
            <person name="Grigoriev I.V."/>
            <person name="Vagvolgyi C."/>
            <person name="Papp T."/>
            <person name="Martin F.M."/>
            <person name="Miettinen O."/>
            <person name="Hibbett D.S."/>
            <person name="Nagy L.G."/>
        </authorList>
    </citation>
    <scope>NUCLEOTIDE SEQUENCE [LARGE SCALE GENOMIC DNA]</scope>
    <source>
        <strain evidence="5 6">CBS 309.79</strain>
    </source>
</reference>